<reference evidence="1" key="1">
    <citation type="submission" date="2020-10" db="EMBL/GenBank/DDBJ databases">
        <authorList>
            <person name="Castelo-Branco R."/>
            <person name="Eusebio N."/>
            <person name="Adriana R."/>
            <person name="Vieira A."/>
            <person name="Brugerolle De Fraissinette N."/>
            <person name="Rezende De Castro R."/>
            <person name="Schneider M.P."/>
            <person name="Vasconcelos V."/>
            <person name="Leao P.N."/>
        </authorList>
    </citation>
    <scope>NUCLEOTIDE SEQUENCE</scope>
    <source>
        <strain evidence="1">LEGE 12446</strain>
    </source>
</reference>
<dbReference type="EMBL" id="JADEXS010001129">
    <property type="protein sequence ID" value="MBE9027899.1"/>
    <property type="molecule type" value="Genomic_DNA"/>
</dbReference>
<accession>A0A8J7DK63</accession>
<evidence type="ECO:0000313" key="1">
    <source>
        <dbReference type="EMBL" id="MBE9027899.1"/>
    </source>
</evidence>
<proteinExistence type="predicted"/>
<gene>
    <name evidence="1" type="ORF">IQ276_37460</name>
</gene>
<keyword evidence="2" id="KW-1185">Reference proteome</keyword>
<dbReference type="Proteomes" id="UP000622533">
    <property type="component" value="Unassembled WGS sequence"/>
</dbReference>
<comment type="caution">
    <text evidence="1">The sequence shown here is derived from an EMBL/GenBank/DDBJ whole genome shotgun (WGS) entry which is preliminary data.</text>
</comment>
<name>A0A8J7DK63_DESMC</name>
<evidence type="ECO:0000313" key="2">
    <source>
        <dbReference type="Proteomes" id="UP000622533"/>
    </source>
</evidence>
<dbReference type="AlphaFoldDB" id="A0A8J7DK63"/>
<protein>
    <submittedName>
        <fullName evidence="1">Uncharacterized protein</fullName>
    </submittedName>
</protein>
<sequence>MTQSQPPLPQPKLESAGITSDQYFEFTPEKLELSNGYLGYGGQDQLGFHLSVLTNMGLLTAVRHTNLSLWLEALKGVVREKLPTVNAQPELAEAMLNRFNRAIADLEAVIEYLGQ</sequence>
<organism evidence="1 2">
    <name type="scientific">Desmonostoc muscorum LEGE 12446</name>
    <dbReference type="NCBI Taxonomy" id="1828758"/>
    <lineage>
        <taxon>Bacteria</taxon>
        <taxon>Bacillati</taxon>
        <taxon>Cyanobacteriota</taxon>
        <taxon>Cyanophyceae</taxon>
        <taxon>Nostocales</taxon>
        <taxon>Nostocaceae</taxon>
        <taxon>Desmonostoc</taxon>
    </lineage>
</organism>
<dbReference type="RefSeq" id="WP_193925814.1">
    <property type="nucleotide sequence ID" value="NZ_JADEXS020000002.1"/>
</dbReference>